<gene>
    <name evidence="5" type="ORF">WKW77_33485</name>
</gene>
<dbReference type="InterPro" id="IPR018060">
    <property type="entry name" value="HTH_AraC"/>
</dbReference>
<keyword evidence="1" id="KW-0805">Transcription regulation</keyword>
<evidence type="ECO:0000313" key="6">
    <source>
        <dbReference type="Proteomes" id="UP001365846"/>
    </source>
</evidence>
<dbReference type="PROSITE" id="PS01124">
    <property type="entry name" value="HTH_ARAC_FAMILY_2"/>
    <property type="match status" value="1"/>
</dbReference>
<evidence type="ECO:0000259" key="4">
    <source>
        <dbReference type="PROSITE" id="PS01124"/>
    </source>
</evidence>
<sequence length="325" mass="35439">MEDVCYTTQETRDADEHAAGLSAWDQRYEQISAGRFDGHVEDLRVGPVQIFVETASRAVFQCGMPRAGSHTIGLMQSKEEGGWFCGHRLDAENMIMIASDSEFDLTAGAGMCVTGISIDTAHLAALATQLRGGEHAVFPARGPCVLDASDAVQAGLRSLVDTALALARQQPAMLQQPAAQRMLALSLSEAVLEGIAGDRREASVRPSAAARRRILNAARDYMRAHADEPISVPDLCQATCASRRALQYAFEEILHLSPVTYLRVMRLNHVRGELIARCEDTVGDIAARWGFWHLSRFAADYRQHFGELPSATRARGAARLVSLAH</sequence>
<protein>
    <submittedName>
        <fullName evidence="5">Helix-turn-helix domain-containing protein</fullName>
    </submittedName>
</protein>
<organism evidence="5 6">
    <name type="scientific">Variovorax ureilyticus</name>
    <dbReference type="NCBI Taxonomy" id="1836198"/>
    <lineage>
        <taxon>Bacteria</taxon>
        <taxon>Pseudomonadati</taxon>
        <taxon>Pseudomonadota</taxon>
        <taxon>Betaproteobacteria</taxon>
        <taxon>Burkholderiales</taxon>
        <taxon>Comamonadaceae</taxon>
        <taxon>Variovorax</taxon>
    </lineage>
</organism>
<dbReference type="Proteomes" id="UP001365846">
    <property type="component" value="Unassembled WGS sequence"/>
</dbReference>
<keyword evidence="2" id="KW-0238">DNA-binding</keyword>
<keyword evidence="3" id="KW-0804">Transcription</keyword>
<evidence type="ECO:0000313" key="5">
    <source>
        <dbReference type="EMBL" id="MEJ8816013.1"/>
    </source>
</evidence>
<evidence type="ECO:0000256" key="2">
    <source>
        <dbReference type="ARBA" id="ARBA00023125"/>
    </source>
</evidence>
<feature type="domain" description="HTH araC/xylS-type" evidence="4">
    <location>
        <begin position="216"/>
        <end position="315"/>
    </location>
</feature>
<dbReference type="PANTHER" id="PTHR46796">
    <property type="entry name" value="HTH-TYPE TRANSCRIPTIONAL ACTIVATOR RHAS-RELATED"/>
    <property type="match status" value="1"/>
</dbReference>
<evidence type="ECO:0000256" key="1">
    <source>
        <dbReference type="ARBA" id="ARBA00023015"/>
    </source>
</evidence>
<dbReference type="InterPro" id="IPR009057">
    <property type="entry name" value="Homeodomain-like_sf"/>
</dbReference>
<dbReference type="InterPro" id="IPR018062">
    <property type="entry name" value="HTH_AraC-typ_CS"/>
</dbReference>
<dbReference type="InterPro" id="IPR050204">
    <property type="entry name" value="AraC_XylS_family_regulators"/>
</dbReference>
<comment type="caution">
    <text evidence="5">The sequence shown here is derived from an EMBL/GenBank/DDBJ whole genome shotgun (WGS) entry which is preliminary data.</text>
</comment>
<proteinExistence type="predicted"/>
<name>A0ABU8VR09_9BURK</name>
<keyword evidence="6" id="KW-1185">Reference proteome</keyword>
<dbReference type="EMBL" id="JBBKZU010000028">
    <property type="protein sequence ID" value="MEJ8816013.1"/>
    <property type="molecule type" value="Genomic_DNA"/>
</dbReference>
<dbReference type="Gene3D" id="1.10.10.60">
    <property type="entry name" value="Homeodomain-like"/>
    <property type="match status" value="1"/>
</dbReference>
<dbReference type="Pfam" id="PF12833">
    <property type="entry name" value="HTH_18"/>
    <property type="match status" value="1"/>
</dbReference>
<reference evidence="5 6" key="1">
    <citation type="submission" date="2024-03" db="EMBL/GenBank/DDBJ databases">
        <title>Novel species of the genus Variovorax.</title>
        <authorList>
            <person name="Liu Q."/>
            <person name="Xin Y.-H."/>
        </authorList>
    </citation>
    <scope>NUCLEOTIDE SEQUENCE [LARGE SCALE GENOMIC DNA]</scope>
    <source>
        <strain evidence="5 6">KACC 18899</strain>
    </source>
</reference>
<evidence type="ECO:0000256" key="3">
    <source>
        <dbReference type="ARBA" id="ARBA00023163"/>
    </source>
</evidence>
<dbReference type="SMART" id="SM00342">
    <property type="entry name" value="HTH_ARAC"/>
    <property type="match status" value="1"/>
</dbReference>
<dbReference type="RefSeq" id="WP_340361208.1">
    <property type="nucleotide sequence ID" value="NZ_JBBKZU010000028.1"/>
</dbReference>
<dbReference type="SUPFAM" id="SSF46689">
    <property type="entry name" value="Homeodomain-like"/>
    <property type="match status" value="2"/>
</dbReference>
<dbReference type="PANTHER" id="PTHR46796:SF12">
    <property type="entry name" value="HTH-TYPE DNA-BINDING TRANSCRIPTIONAL ACTIVATOR EUTR"/>
    <property type="match status" value="1"/>
</dbReference>
<dbReference type="PROSITE" id="PS00041">
    <property type="entry name" value="HTH_ARAC_FAMILY_1"/>
    <property type="match status" value="1"/>
</dbReference>
<accession>A0ABU8VR09</accession>